<comment type="caution">
    <text evidence="1">The sequence shown here is derived from an EMBL/GenBank/DDBJ whole genome shotgun (WGS) entry which is preliminary data.</text>
</comment>
<dbReference type="Proteomes" id="UP000239550">
    <property type="component" value="Unassembled WGS sequence"/>
</dbReference>
<evidence type="ECO:0000313" key="2">
    <source>
        <dbReference type="Proteomes" id="UP000239550"/>
    </source>
</evidence>
<protein>
    <submittedName>
        <fullName evidence="1">Uncharacterized protein</fullName>
    </submittedName>
</protein>
<evidence type="ECO:0000313" key="1">
    <source>
        <dbReference type="EMBL" id="PQQ22786.1"/>
    </source>
</evidence>
<reference evidence="1 2" key="1">
    <citation type="submission" date="2018-02" db="EMBL/GenBank/DDBJ databases">
        <title>Five New Genomes of Indian Photorhabdus Isolates TSA.</title>
        <authorList>
            <person name="Dubay B."/>
            <person name="Somvanshi V.S."/>
        </authorList>
    </citation>
    <scope>NUCLEOTIDE SEQUENCE [LARGE SCALE GENOMIC DNA]</scope>
    <source>
        <strain evidence="1 2">H1</strain>
    </source>
</reference>
<name>A0A2S8PV85_9GAMM</name>
<dbReference type="AlphaFoldDB" id="A0A2S8PV85"/>
<organism evidence="1 2">
    <name type="scientific">Photorhabdus hindustanensis</name>
    <dbReference type="NCBI Taxonomy" id="2918802"/>
    <lineage>
        <taxon>Bacteria</taxon>
        <taxon>Pseudomonadati</taxon>
        <taxon>Pseudomonadota</taxon>
        <taxon>Gammaproteobacteria</taxon>
        <taxon>Enterobacterales</taxon>
        <taxon>Morganellaceae</taxon>
        <taxon>Photorhabdus</taxon>
    </lineage>
</organism>
<gene>
    <name evidence="1" type="ORF">C6H66_22125</name>
</gene>
<keyword evidence="2" id="KW-1185">Reference proteome</keyword>
<accession>A0A2S8PV85</accession>
<dbReference type="EMBL" id="PUWT01000076">
    <property type="protein sequence ID" value="PQQ22786.1"/>
    <property type="molecule type" value="Genomic_DNA"/>
</dbReference>
<proteinExistence type="predicted"/>
<sequence>MNFNKGVVTPAEGIGVYSMKINKQLFNLAQCEAYIARQLMSDINWSIAMNYLRLAYEDD</sequence>